<dbReference type="EMBL" id="JAVIJP010000100">
    <property type="protein sequence ID" value="KAL3615261.1"/>
    <property type="molecule type" value="Genomic_DNA"/>
</dbReference>
<gene>
    <name evidence="2" type="ORF">CASFOL_040922</name>
</gene>
<evidence type="ECO:0000313" key="2">
    <source>
        <dbReference type="EMBL" id="KAL3615261.1"/>
    </source>
</evidence>
<feature type="compositionally biased region" description="Low complexity" evidence="1">
    <location>
        <begin position="34"/>
        <end position="43"/>
    </location>
</feature>
<dbReference type="Proteomes" id="UP001632038">
    <property type="component" value="Unassembled WGS sequence"/>
</dbReference>
<keyword evidence="3" id="KW-1185">Reference proteome</keyword>
<proteinExistence type="predicted"/>
<sequence>MAPKIKDELSINAGSTFIQAEDTVSNKTEDLAVNKLSSRSNNRSGKKKVKRQGARRWT</sequence>
<accession>A0ABD3BCZ1</accession>
<comment type="caution">
    <text evidence="2">The sequence shown here is derived from an EMBL/GenBank/DDBJ whole genome shotgun (WGS) entry which is preliminary data.</text>
</comment>
<feature type="region of interest" description="Disordered" evidence="1">
    <location>
        <begin position="32"/>
        <end position="58"/>
    </location>
</feature>
<name>A0ABD3BCZ1_9LAMI</name>
<organism evidence="2 3">
    <name type="scientific">Castilleja foliolosa</name>
    <dbReference type="NCBI Taxonomy" id="1961234"/>
    <lineage>
        <taxon>Eukaryota</taxon>
        <taxon>Viridiplantae</taxon>
        <taxon>Streptophyta</taxon>
        <taxon>Embryophyta</taxon>
        <taxon>Tracheophyta</taxon>
        <taxon>Spermatophyta</taxon>
        <taxon>Magnoliopsida</taxon>
        <taxon>eudicotyledons</taxon>
        <taxon>Gunneridae</taxon>
        <taxon>Pentapetalae</taxon>
        <taxon>asterids</taxon>
        <taxon>lamiids</taxon>
        <taxon>Lamiales</taxon>
        <taxon>Orobanchaceae</taxon>
        <taxon>Pedicularideae</taxon>
        <taxon>Castillejinae</taxon>
        <taxon>Castilleja</taxon>
    </lineage>
</organism>
<feature type="compositionally biased region" description="Basic residues" evidence="1">
    <location>
        <begin position="44"/>
        <end position="58"/>
    </location>
</feature>
<evidence type="ECO:0000256" key="1">
    <source>
        <dbReference type="SAM" id="MobiDB-lite"/>
    </source>
</evidence>
<reference evidence="3" key="1">
    <citation type="journal article" date="2024" name="IScience">
        <title>Strigolactones Initiate the Formation of Haustorium-like Structures in Castilleja.</title>
        <authorList>
            <person name="Buerger M."/>
            <person name="Peterson D."/>
            <person name="Chory J."/>
        </authorList>
    </citation>
    <scope>NUCLEOTIDE SEQUENCE [LARGE SCALE GENOMIC DNA]</scope>
</reference>
<evidence type="ECO:0000313" key="3">
    <source>
        <dbReference type="Proteomes" id="UP001632038"/>
    </source>
</evidence>
<dbReference type="AlphaFoldDB" id="A0ABD3BCZ1"/>
<protein>
    <submittedName>
        <fullName evidence="2">Uncharacterized protein</fullName>
    </submittedName>
</protein>